<sequence length="1185" mass="130553">MSWRTWFTSKNVKESIKRPWIRKAAYSLIGFFVLFSLILFFAGPPLLKSYLTDSLSRTLGRKVSVGAVHVNPLKLSMAVDDFSLAERDGKTPFISFKQAYMNAQLASILFAGPVLSEIRLTQPYVNLVRTANNTYNFQDIVDRLSTPPTESQQKPSKPMRFSLNNIRITQGRIEFDDRPKYRRHEIHDLSLAIPFLSNLFYRVDKYIEPEFSAVVNGAPFHLTGKSKPFDADREASLNLKLNRLGLSEYLTYVPKKLHFSLPGGTLDADIKVAFVQPEDKAPSLQLSGAASLNNLKLEEAKDTPTVRLKSLNVSLESIEPLVKRFTVDRIAADQLELYVRRDRHGRINLANLVEPDEKDEKEPLPYFLIRSMSLNSAVVHVRDEQRVKPFETILKDIRLTVRNLTSEKEKPGQLDLNLAGPEQSSLKATADIVLEPLSVSRLNLQIADLRIPQSGSNTDMVRIGLFGIAGGAFELDRRSVSADEISIAKSRVNIQRNSKGAVNLSEIAGGRDTKIEAKAAKAAEGKTAAKASPWQYGVKKVALNDIGVHWEDQMPSAGTAEIGIEKIQGRIDNISSVPNSAANLFLKARVSPRGNVDVTGPVIMAPRMSVRLQVKADGLPILPAQPYFADRVNIRVTSGAVGVRGNLSVQQAEQTQIQYQGDMQVNRFASVDKVNSNDFLNWETLHFNGVKVSTEPVNVAIREVSLSNFYSRLIINPDGSINVQHVTGSNEESRQAIAGKGGAVPPTTASQEPVDNKPETPSERTAVPNSEDKKLEKAGAQTAPVPIKINRVTLQGGRVNFSDRFIKPNYNANLVQIGGRISGLSSNLATTADLEIRGKVDNSAPVEILGKINPLSGNLFLDLAASAKGVDLPTATPYSARYAGYPIIKGKLSMDVKYYIENRRLRAENRVMLDQLTFGEKVESPRATKLPVLLAVALLKDRNGVIDVNLPISGSLDDPQFSVGGIILKVIINLITKAVTAPFALLGSLFGGGEELSFIEFEPGRADLDKTAREKIASLSMALENRPALKLDITGRVDPSSDTEGLRRRIMERKVKAVKFQRLVKQGNAPSSLDEVRIDPAEYHRLLKQVYSQEKFPKPRNAIGLAKDLPVPEMENLLLSHITVTDDDLRQLGIRRARVVSDAIVKAGDVAAERVFILEPKLKIEAGEKGPAEKARASRVDFSLK</sequence>
<dbReference type="InterPro" id="IPR052894">
    <property type="entry name" value="AsmA-related"/>
</dbReference>
<feature type="transmembrane region" description="Helical" evidence="2">
    <location>
        <begin position="25"/>
        <end position="47"/>
    </location>
</feature>
<feature type="region of interest" description="Disordered" evidence="1">
    <location>
        <begin position="725"/>
        <end position="782"/>
    </location>
</feature>
<dbReference type="EMBL" id="CP000252">
    <property type="protein sequence ID" value="ABC77688.1"/>
    <property type="molecule type" value="Genomic_DNA"/>
</dbReference>
<evidence type="ECO:0000313" key="4">
    <source>
        <dbReference type="Proteomes" id="UP000001933"/>
    </source>
</evidence>
<dbReference type="KEGG" id="sat:SYN_01931"/>
<dbReference type="OrthoDB" id="9757969at2"/>
<organism evidence="3 4">
    <name type="scientific">Syntrophus aciditrophicus (strain SB)</name>
    <dbReference type="NCBI Taxonomy" id="56780"/>
    <lineage>
        <taxon>Bacteria</taxon>
        <taxon>Pseudomonadati</taxon>
        <taxon>Thermodesulfobacteriota</taxon>
        <taxon>Syntrophia</taxon>
        <taxon>Syntrophales</taxon>
        <taxon>Syntrophaceae</taxon>
        <taxon>Syntrophus</taxon>
    </lineage>
</organism>
<name>Q2LUD1_SYNAS</name>
<dbReference type="Proteomes" id="UP000001933">
    <property type="component" value="Chromosome"/>
</dbReference>
<dbReference type="HOGENOM" id="CLU_005680_1_0_7"/>
<keyword evidence="2" id="KW-0472">Membrane</keyword>
<proteinExistence type="predicted"/>
<protein>
    <submittedName>
        <fullName evidence="3">ATPase involved in pili bigenesis</fullName>
    </submittedName>
</protein>
<dbReference type="PANTHER" id="PTHR30441:SF8">
    <property type="entry name" value="DUF748 DOMAIN-CONTAINING PROTEIN"/>
    <property type="match status" value="1"/>
</dbReference>
<dbReference type="Pfam" id="PF05359">
    <property type="entry name" value="DUF748"/>
    <property type="match status" value="1"/>
</dbReference>
<keyword evidence="4" id="KW-1185">Reference proteome</keyword>
<dbReference type="GO" id="GO:0005886">
    <property type="term" value="C:plasma membrane"/>
    <property type="evidence" value="ECO:0007669"/>
    <property type="project" value="TreeGrafter"/>
</dbReference>
<gene>
    <name evidence="3" type="ORF">SYN_01931</name>
</gene>
<dbReference type="InParanoid" id="Q2LUD1"/>
<evidence type="ECO:0000313" key="3">
    <source>
        <dbReference type="EMBL" id="ABC77688.1"/>
    </source>
</evidence>
<dbReference type="STRING" id="56780.SYN_01931"/>
<dbReference type="RefSeq" id="WP_011417710.1">
    <property type="nucleotide sequence ID" value="NC_007759.1"/>
</dbReference>
<evidence type="ECO:0000256" key="2">
    <source>
        <dbReference type="SAM" id="Phobius"/>
    </source>
</evidence>
<keyword evidence="2" id="KW-0812">Transmembrane</keyword>
<reference evidence="3 4" key="1">
    <citation type="journal article" date="2007" name="Proc. Natl. Acad. Sci. U.S.A.">
        <title>The genome of Syntrophus aciditrophicus: life at the thermodynamic limit of microbial growth.</title>
        <authorList>
            <person name="McInerney M.J."/>
            <person name="Rohlin L."/>
            <person name="Mouttaki H."/>
            <person name="Kim U."/>
            <person name="Krupp R.S."/>
            <person name="Rios-Hernandez L."/>
            <person name="Sieber J."/>
            <person name="Struchtemeyer C.G."/>
            <person name="Bhattacharyya A."/>
            <person name="Campbell J.W."/>
            <person name="Gunsalus R.P."/>
        </authorList>
    </citation>
    <scope>NUCLEOTIDE SEQUENCE [LARGE SCALE GENOMIC DNA]</scope>
    <source>
        <strain evidence="3 4">SB</strain>
    </source>
</reference>
<dbReference type="eggNOG" id="COG2982">
    <property type="taxonomic scope" value="Bacteria"/>
</dbReference>
<evidence type="ECO:0000256" key="1">
    <source>
        <dbReference type="SAM" id="MobiDB-lite"/>
    </source>
</evidence>
<dbReference type="PANTHER" id="PTHR30441">
    <property type="entry name" value="DUF748 DOMAIN-CONTAINING PROTEIN"/>
    <property type="match status" value="1"/>
</dbReference>
<dbReference type="eggNOG" id="COG2885">
    <property type="taxonomic scope" value="Bacteria"/>
</dbReference>
<accession>Q2LUD1</accession>
<keyword evidence="2" id="KW-1133">Transmembrane helix</keyword>
<dbReference type="InterPro" id="IPR008023">
    <property type="entry name" value="DUF748"/>
</dbReference>
<dbReference type="AlphaFoldDB" id="Q2LUD1"/>
<dbReference type="GO" id="GO:0090313">
    <property type="term" value="P:regulation of protein targeting to membrane"/>
    <property type="evidence" value="ECO:0007669"/>
    <property type="project" value="TreeGrafter"/>
</dbReference>